<protein>
    <submittedName>
        <fullName evidence="2">Uncharacterized protein</fullName>
    </submittedName>
</protein>
<dbReference type="Proteomes" id="UP001469553">
    <property type="component" value="Unassembled WGS sequence"/>
</dbReference>
<keyword evidence="3" id="KW-1185">Reference proteome</keyword>
<feature type="region of interest" description="Disordered" evidence="1">
    <location>
        <begin position="76"/>
        <end position="100"/>
    </location>
</feature>
<name>A0ABV0YJP0_9TELE</name>
<accession>A0ABV0YJP0</accession>
<evidence type="ECO:0000256" key="1">
    <source>
        <dbReference type="SAM" id="MobiDB-lite"/>
    </source>
</evidence>
<sequence length="100" mass="11643">MLEQHYMLFKDPAQNGRHEVASYEDGERVCGRVRFRPYKLIKINGSKCRVLKKIVNHECVCGGVGVLCGCVSKCETQREQRPNNRQNHRQRYTVGDTQKY</sequence>
<proteinExistence type="predicted"/>
<dbReference type="EMBL" id="JAHRIP010035669">
    <property type="protein sequence ID" value="MEQ2293951.1"/>
    <property type="molecule type" value="Genomic_DNA"/>
</dbReference>
<reference evidence="2 3" key="1">
    <citation type="submission" date="2021-06" db="EMBL/GenBank/DDBJ databases">
        <authorList>
            <person name="Palmer J.M."/>
        </authorList>
    </citation>
    <scope>NUCLEOTIDE SEQUENCE [LARGE SCALE GENOMIC DNA]</scope>
    <source>
        <strain evidence="2 3">AS_MEX2019</strain>
        <tissue evidence="2">Muscle</tissue>
    </source>
</reference>
<comment type="caution">
    <text evidence="2">The sequence shown here is derived from an EMBL/GenBank/DDBJ whole genome shotgun (WGS) entry which is preliminary data.</text>
</comment>
<gene>
    <name evidence="2" type="ORF">AMECASPLE_038823</name>
</gene>
<organism evidence="2 3">
    <name type="scientific">Ameca splendens</name>
    <dbReference type="NCBI Taxonomy" id="208324"/>
    <lineage>
        <taxon>Eukaryota</taxon>
        <taxon>Metazoa</taxon>
        <taxon>Chordata</taxon>
        <taxon>Craniata</taxon>
        <taxon>Vertebrata</taxon>
        <taxon>Euteleostomi</taxon>
        <taxon>Actinopterygii</taxon>
        <taxon>Neopterygii</taxon>
        <taxon>Teleostei</taxon>
        <taxon>Neoteleostei</taxon>
        <taxon>Acanthomorphata</taxon>
        <taxon>Ovalentaria</taxon>
        <taxon>Atherinomorphae</taxon>
        <taxon>Cyprinodontiformes</taxon>
        <taxon>Goodeidae</taxon>
        <taxon>Ameca</taxon>
    </lineage>
</organism>
<evidence type="ECO:0000313" key="3">
    <source>
        <dbReference type="Proteomes" id="UP001469553"/>
    </source>
</evidence>
<evidence type="ECO:0000313" key="2">
    <source>
        <dbReference type="EMBL" id="MEQ2293951.1"/>
    </source>
</evidence>